<comment type="subunit">
    <text evidence="2">The complex is composed of two ATP-binding proteins (CysA), two transmembrane proteins (CysT and CysW) and a solute-binding protein (CysP).</text>
</comment>
<dbReference type="Pfam" id="PF00528">
    <property type="entry name" value="BPD_transp_1"/>
    <property type="match status" value="1"/>
</dbReference>
<evidence type="ECO:0000256" key="9">
    <source>
        <dbReference type="RuleBase" id="RU363032"/>
    </source>
</evidence>
<keyword evidence="12" id="KW-1185">Reference proteome</keyword>
<feature type="transmembrane region" description="Helical" evidence="9">
    <location>
        <begin position="252"/>
        <end position="274"/>
    </location>
</feature>
<feature type="transmembrane region" description="Helical" evidence="9">
    <location>
        <begin position="62"/>
        <end position="83"/>
    </location>
</feature>
<keyword evidence="3 9" id="KW-0813">Transport</keyword>
<reference evidence="11 12" key="1">
    <citation type="submission" date="2019-02" db="EMBL/GenBank/DDBJ databases">
        <title>Deep-cultivation of Planctomycetes and their phenomic and genomic characterization uncovers novel biology.</title>
        <authorList>
            <person name="Wiegand S."/>
            <person name="Jogler M."/>
            <person name="Boedeker C."/>
            <person name="Pinto D."/>
            <person name="Vollmers J."/>
            <person name="Rivas-Marin E."/>
            <person name="Kohn T."/>
            <person name="Peeters S.H."/>
            <person name="Heuer A."/>
            <person name="Rast P."/>
            <person name="Oberbeckmann S."/>
            <person name="Bunk B."/>
            <person name="Jeske O."/>
            <person name="Meyerdierks A."/>
            <person name="Storesund J.E."/>
            <person name="Kallscheuer N."/>
            <person name="Luecker S."/>
            <person name="Lage O.M."/>
            <person name="Pohl T."/>
            <person name="Merkel B.J."/>
            <person name="Hornburger P."/>
            <person name="Mueller R.-W."/>
            <person name="Bruemmer F."/>
            <person name="Labrenz M."/>
            <person name="Spormann A.M."/>
            <person name="Op den Camp H."/>
            <person name="Overmann J."/>
            <person name="Amann R."/>
            <person name="Jetten M.S.M."/>
            <person name="Mascher T."/>
            <person name="Medema M.H."/>
            <person name="Devos D.P."/>
            <person name="Kaster A.-K."/>
            <person name="Ovreas L."/>
            <person name="Rohde M."/>
            <person name="Galperin M.Y."/>
            <person name="Jogler C."/>
        </authorList>
    </citation>
    <scope>NUCLEOTIDE SEQUENCE [LARGE SCALE GENOMIC DNA]</scope>
    <source>
        <strain evidence="11 12">Pan161</strain>
    </source>
</reference>
<proteinExistence type="inferred from homology"/>
<evidence type="ECO:0000256" key="6">
    <source>
        <dbReference type="ARBA" id="ARBA00023032"/>
    </source>
</evidence>
<evidence type="ECO:0000259" key="10">
    <source>
        <dbReference type="PROSITE" id="PS50928"/>
    </source>
</evidence>
<dbReference type="AlphaFoldDB" id="A0A517V8H7"/>
<evidence type="ECO:0000256" key="2">
    <source>
        <dbReference type="ARBA" id="ARBA00011779"/>
    </source>
</evidence>
<comment type="similarity">
    <text evidence="9">Belongs to the binding-protein-dependent transport system permease family.</text>
</comment>
<evidence type="ECO:0000256" key="3">
    <source>
        <dbReference type="ARBA" id="ARBA00022448"/>
    </source>
</evidence>
<dbReference type="KEGG" id="gax:Pan161_09390"/>
<feature type="transmembrane region" description="Helical" evidence="9">
    <location>
        <begin position="313"/>
        <end position="334"/>
    </location>
</feature>
<dbReference type="InterPro" id="IPR035906">
    <property type="entry name" value="MetI-like_sf"/>
</dbReference>
<gene>
    <name evidence="11" type="primary">cysW</name>
    <name evidence="11" type="ORF">Pan161_09390</name>
</gene>
<name>A0A517V8H7_9PLAN</name>
<feature type="transmembrane region" description="Helical" evidence="9">
    <location>
        <begin position="104"/>
        <end position="125"/>
    </location>
</feature>
<feature type="domain" description="ABC transmembrane type-1" evidence="10">
    <location>
        <begin position="66"/>
        <end position="331"/>
    </location>
</feature>
<accession>A0A517V8H7</accession>
<comment type="function">
    <text evidence="8">Part of the ABC transporter complex CysAWTP (TC 3.A.1.6.1) involved in sulfate/thiosulfate import. Probably responsible for the translocation of the substrate across the membrane.</text>
</comment>
<evidence type="ECO:0000256" key="7">
    <source>
        <dbReference type="ARBA" id="ARBA00023136"/>
    </source>
</evidence>
<feature type="transmembrane region" description="Helical" evidence="9">
    <location>
        <begin position="20"/>
        <end position="42"/>
    </location>
</feature>
<keyword evidence="7 9" id="KW-0472">Membrane</keyword>
<evidence type="ECO:0000256" key="1">
    <source>
        <dbReference type="ARBA" id="ARBA00004651"/>
    </source>
</evidence>
<dbReference type="PROSITE" id="PS50928">
    <property type="entry name" value="ABC_TM1"/>
    <property type="match status" value="1"/>
</dbReference>
<evidence type="ECO:0000256" key="5">
    <source>
        <dbReference type="ARBA" id="ARBA00022989"/>
    </source>
</evidence>
<evidence type="ECO:0000313" key="12">
    <source>
        <dbReference type="Proteomes" id="UP000316855"/>
    </source>
</evidence>
<keyword evidence="4 9" id="KW-0812">Transmembrane</keyword>
<dbReference type="PANTHER" id="PTHR30406">
    <property type="entry name" value="SULFATE TRANSPORT SYSTEM PERMEASE PROTEIN"/>
    <property type="match status" value="1"/>
</dbReference>
<dbReference type="GO" id="GO:0005886">
    <property type="term" value="C:plasma membrane"/>
    <property type="evidence" value="ECO:0007669"/>
    <property type="project" value="UniProtKB-SubCell"/>
</dbReference>
<evidence type="ECO:0000256" key="4">
    <source>
        <dbReference type="ARBA" id="ARBA00022692"/>
    </source>
</evidence>
<dbReference type="InterPro" id="IPR000515">
    <property type="entry name" value="MetI-like"/>
</dbReference>
<comment type="subcellular location">
    <subcellularLocation>
        <location evidence="1 9">Cell membrane</location>
        <topology evidence="1 9">Multi-pass membrane protein</topology>
    </subcellularLocation>
</comment>
<dbReference type="EMBL" id="CP036343">
    <property type="protein sequence ID" value="QDT89310.1"/>
    <property type="molecule type" value="Genomic_DNA"/>
</dbReference>
<dbReference type="GO" id="GO:0015419">
    <property type="term" value="F:ABC-type sulfate transporter activity"/>
    <property type="evidence" value="ECO:0007669"/>
    <property type="project" value="InterPro"/>
</dbReference>
<dbReference type="CDD" id="cd06261">
    <property type="entry name" value="TM_PBP2"/>
    <property type="match status" value="1"/>
</dbReference>
<dbReference type="InterPro" id="IPR005667">
    <property type="entry name" value="Sulph_transpt2"/>
</dbReference>
<dbReference type="Proteomes" id="UP000316855">
    <property type="component" value="Chromosome"/>
</dbReference>
<keyword evidence="5 9" id="KW-1133">Transmembrane helix</keyword>
<feature type="transmembrane region" description="Helical" evidence="9">
    <location>
        <begin position="208"/>
        <end position="231"/>
    </location>
</feature>
<keyword evidence="6" id="KW-0764">Sulfate transport</keyword>
<sequence>MTEPITNEQKIREFKPRSDVAFYTIFISISAFYVFLIVAMLTAETTYTTPDHIWNAFAKPEIRYAIWLSLISCAITTVLSLWVSVPIGYLMSRHEFPGKTLIDAILDIPIVLPPLVIGLCLLILFQVKVPQVEWLNELVAEESRVKEVVVTEPNQIKDRQPVIDEQPFVAKKPDYEEQPIDNRQSVDDLIRKVTKVIFGKSIGVTYEIPSVILAQFMVACAFAVRTMRVTFDQIGPRYEQVALTLGCSRGQAFWLVVFPQAYRGLLAAGTLAWARSLGEFGPILVFSGATRMKTEVLPTTVFLELTVGNIEGAVAASLIMVVAALIVLVIARMFGLTRGAAI</sequence>
<dbReference type="RefSeq" id="WP_145224426.1">
    <property type="nucleotide sequence ID" value="NZ_CP036343.1"/>
</dbReference>
<evidence type="ECO:0000313" key="11">
    <source>
        <dbReference type="EMBL" id="QDT89310.1"/>
    </source>
</evidence>
<dbReference type="SUPFAM" id="SSF161098">
    <property type="entry name" value="MetI-like"/>
    <property type="match status" value="1"/>
</dbReference>
<dbReference type="Gene3D" id="1.10.3720.10">
    <property type="entry name" value="MetI-like"/>
    <property type="match status" value="1"/>
</dbReference>
<evidence type="ECO:0000256" key="8">
    <source>
        <dbReference type="ARBA" id="ARBA00025323"/>
    </source>
</evidence>
<dbReference type="PANTHER" id="PTHR30406:SF8">
    <property type="entry name" value="SULFATE TRANSPORT SYSTEM PERMEASE PROTEIN CYST"/>
    <property type="match status" value="1"/>
</dbReference>
<protein>
    <submittedName>
        <fullName evidence="11">Sulfate transport system permease protein CysW</fullName>
    </submittedName>
</protein>
<organism evidence="11 12">
    <name type="scientific">Gimesia algae</name>
    <dbReference type="NCBI Taxonomy" id="2527971"/>
    <lineage>
        <taxon>Bacteria</taxon>
        <taxon>Pseudomonadati</taxon>
        <taxon>Planctomycetota</taxon>
        <taxon>Planctomycetia</taxon>
        <taxon>Planctomycetales</taxon>
        <taxon>Planctomycetaceae</taxon>
        <taxon>Gimesia</taxon>
    </lineage>
</organism>
<dbReference type="OrthoDB" id="9795403at2"/>